<dbReference type="InterPro" id="IPR023846">
    <property type="entry name" value="CHP04042_MSMEG0570"/>
</dbReference>
<name>A0ABT9PDQ1_9ACTN</name>
<dbReference type="EMBL" id="JAUSQZ010000001">
    <property type="protein sequence ID" value="MDP9830843.1"/>
    <property type="molecule type" value="Genomic_DNA"/>
</dbReference>
<evidence type="ECO:0000313" key="1">
    <source>
        <dbReference type="EMBL" id="MDP9830843.1"/>
    </source>
</evidence>
<dbReference type="Proteomes" id="UP001235712">
    <property type="component" value="Unassembled WGS sequence"/>
</dbReference>
<dbReference type="NCBIfam" id="TIGR04042">
    <property type="entry name" value="MSMEG_0570_fam"/>
    <property type="match status" value="1"/>
</dbReference>
<keyword evidence="2" id="KW-1185">Reference proteome</keyword>
<comment type="caution">
    <text evidence="1">The sequence shown here is derived from an EMBL/GenBank/DDBJ whole genome shotgun (WGS) entry which is preliminary data.</text>
</comment>
<dbReference type="RefSeq" id="WP_370882526.1">
    <property type="nucleotide sequence ID" value="NZ_JAUSQZ010000001.1"/>
</dbReference>
<proteinExistence type="predicted"/>
<reference evidence="1 2" key="1">
    <citation type="submission" date="2023-07" db="EMBL/GenBank/DDBJ databases">
        <title>Sequencing the genomes of 1000 actinobacteria strains.</title>
        <authorList>
            <person name="Klenk H.-P."/>
        </authorList>
    </citation>
    <scope>NUCLEOTIDE SEQUENCE [LARGE SCALE GENOMIC DNA]</scope>
    <source>
        <strain evidence="1 2">DSM 44388</strain>
    </source>
</reference>
<organism evidence="1 2">
    <name type="scientific">Kineosporia succinea</name>
    <dbReference type="NCBI Taxonomy" id="84632"/>
    <lineage>
        <taxon>Bacteria</taxon>
        <taxon>Bacillati</taxon>
        <taxon>Actinomycetota</taxon>
        <taxon>Actinomycetes</taxon>
        <taxon>Kineosporiales</taxon>
        <taxon>Kineosporiaceae</taxon>
        <taxon>Kineosporia</taxon>
    </lineage>
</organism>
<gene>
    <name evidence="1" type="ORF">J2S57_006592</name>
</gene>
<accession>A0ABT9PDQ1</accession>
<sequence>MPEMYFHVTWPDGTAQSCYSPSLVIEDFLTPGRSYPVAEFVRLSDEALTIASDRVRAKFGFACTSAAATRSAIADRARSHDGGEVTVVGFGRA</sequence>
<evidence type="ECO:0000313" key="2">
    <source>
        <dbReference type="Proteomes" id="UP001235712"/>
    </source>
</evidence>
<protein>
    <submittedName>
        <fullName evidence="1">Repeat protein (TIGR04042 family)</fullName>
    </submittedName>
</protein>